<evidence type="ECO:0000313" key="4">
    <source>
        <dbReference type="Proteomes" id="UP000269265"/>
    </source>
</evidence>
<feature type="transmembrane region" description="Helical" evidence="1">
    <location>
        <begin position="109"/>
        <end position="129"/>
    </location>
</feature>
<dbReference type="Proteomes" id="UP000269265">
    <property type="component" value="Unassembled WGS sequence"/>
</dbReference>
<feature type="domain" description="Heparan-alpha-glucosaminide N-acetyltransferase catalytic" evidence="2">
    <location>
        <begin position="1"/>
        <end position="204"/>
    </location>
</feature>
<keyword evidence="1" id="KW-1133">Transmembrane helix</keyword>
<keyword evidence="1" id="KW-0812">Transmembrane</keyword>
<organism evidence="3 4">
    <name type="scientific">Aquabacterium soli</name>
    <dbReference type="NCBI Taxonomy" id="2493092"/>
    <lineage>
        <taxon>Bacteria</taxon>
        <taxon>Pseudomonadati</taxon>
        <taxon>Pseudomonadota</taxon>
        <taxon>Betaproteobacteria</taxon>
        <taxon>Burkholderiales</taxon>
        <taxon>Aquabacterium</taxon>
    </lineage>
</organism>
<sequence length="221" mass="24958">MAFFHFCFDLSHYGVIEANFYRDPVWTWQRTLILSGFLLCAGAGQAIATAQGQTWPRFWKRWAQVAGCALAVSASSALMFPDSFIYFGVLHGMAVMLVIARLSAPLGRWLWLLGAVAVALPQFVQHPWFDTRWTNWVGLVTAKPITEDYVPVLPWLGVMWWGLAATQWLLARHPRWLVGATGAPAQGLALLGRWSLTFYMVHQPLLIGGLVLWLQFWRTPS</sequence>
<feature type="transmembrane region" description="Helical" evidence="1">
    <location>
        <begin position="149"/>
        <end position="170"/>
    </location>
</feature>
<comment type="caution">
    <text evidence="3">The sequence shown here is derived from an EMBL/GenBank/DDBJ whole genome shotgun (WGS) entry which is preliminary data.</text>
</comment>
<dbReference type="EMBL" id="RSED01000003">
    <property type="protein sequence ID" value="RRS05672.1"/>
    <property type="molecule type" value="Genomic_DNA"/>
</dbReference>
<keyword evidence="4" id="KW-1185">Reference proteome</keyword>
<dbReference type="InterPro" id="IPR012429">
    <property type="entry name" value="HGSNAT_cat"/>
</dbReference>
<protein>
    <submittedName>
        <fullName evidence="3">DUF1624 domain-containing protein</fullName>
    </submittedName>
</protein>
<feature type="transmembrane region" description="Helical" evidence="1">
    <location>
        <begin position="196"/>
        <end position="216"/>
    </location>
</feature>
<proteinExistence type="predicted"/>
<keyword evidence="1" id="KW-0472">Membrane</keyword>
<name>A0A426VFI4_9BURK</name>
<evidence type="ECO:0000259" key="2">
    <source>
        <dbReference type="Pfam" id="PF07786"/>
    </source>
</evidence>
<dbReference type="Pfam" id="PF07786">
    <property type="entry name" value="HGSNAT_cat"/>
    <property type="match status" value="1"/>
</dbReference>
<gene>
    <name evidence="3" type="ORF">EIP75_04535</name>
</gene>
<dbReference type="OrthoDB" id="9807591at2"/>
<feature type="transmembrane region" description="Helical" evidence="1">
    <location>
        <begin position="62"/>
        <end position="78"/>
    </location>
</feature>
<accession>A0A426VFI4</accession>
<feature type="transmembrane region" description="Helical" evidence="1">
    <location>
        <begin position="84"/>
        <end position="102"/>
    </location>
</feature>
<dbReference type="AlphaFoldDB" id="A0A426VFI4"/>
<reference evidence="3 4" key="1">
    <citation type="submission" date="2018-12" db="EMBL/GenBank/DDBJ databases">
        <title>The whole draft genome of Aquabacterium sp. SJQ9.</title>
        <authorList>
            <person name="Sun L."/>
            <person name="Gao X."/>
            <person name="Chen W."/>
            <person name="Huang K."/>
        </authorList>
    </citation>
    <scope>NUCLEOTIDE SEQUENCE [LARGE SCALE GENOMIC DNA]</scope>
    <source>
        <strain evidence="3 4">SJQ9</strain>
    </source>
</reference>
<feature type="transmembrane region" description="Helical" evidence="1">
    <location>
        <begin position="32"/>
        <end position="50"/>
    </location>
</feature>
<evidence type="ECO:0000256" key="1">
    <source>
        <dbReference type="SAM" id="Phobius"/>
    </source>
</evidence>
<evidence type="ECO:0000313" key="3">
    <source>
        <dbReference type="EMBL" id="RRS05672.1"/>
    </source>
</evidence>